<feature type="region of interest" description="Disordered" evidence="10">
    <location>
        <begin position="207"/>
        <end position="381"/>
    </location>
</feature>
<feature type="domain" description="FAS1" evidence="12">
    <location>
        <begin position="49"/>
        <end position="193"/>
    </location>
</feature>
<gene>
    <name evidence="13" type="ORF">CIPAW_14G078900</name>
</gene>
<dbReference type="GO" id="GO:0005886">
    <property type="term" value="C:plasma membrane"/>
    <property type="evidence" value="ECO:0007669"/>
    <property type="project" value="UniProtKB-SubCell"/>
</dbReference>
<feature type="compositionally biased region" description="Basic and acidic residues" evidence="10">
    <location>
        <begin position="276"/>
        <end position="301"/>
    </location>
</feature>
<accession>A0A8T1NJP8</accession>
<protein>
    <recommendedName>
        <fullName evidence="12">FAS1 domain-containing protein</fullName>
    </recommendedName>
</protein>
<organism evidence="13 14">
    <name type="scientific">Carya illinoinensis</name>
    <name type="common">Pecan</name>
    <dbReference type="NCBI Taxonomy" id="32201"/>
    <lineage>
        <taxon>Eukaryota</taxon>
        <taxon>Viridiplantae</taxon>
        <taxon>Streptophyta</taxon>
        <taxon>Embryophyta</taxon>
        <taxon>Tracheophyta</taxon>
        <taxon>Spermatophyta</taxon>
        <taxon>Magnoliopsida</taxon>
        <taxon>eudicotyledons</taxon>
        <taxon>Gunneridae</taxon>
        <taxon>Pentapetalae</taxon>
        <taxon>rosids</taxon>
        <taxon>fabids</taxon>
        <taxon>Fagales</taxon>
        <taxon>Juglandaceae</taxon>
        <taxon>Carya</taxon>
    </lineage>
</organism>
<sequence length="381" mass="40056">MTKLAFFCFSLLLFFLCLGTTTLAQPAQAPALPASAPLTHPPTTSSPSTVDITKILQGAGEFSILIRLLKRTAVADQIKGQLKKSNNGFTLFAPTDTAFSNLKSGTLNSLGDEEKIRLIQFHTLPSFYSLSNFDTVSNPVRTQAGDSTPGEYPLNVTSMGNQVNISTGVVNASVSGTVYSDNRLAVYRVDKVLLPMDLFVAKTPIAAPAPAPTKPKAKKKKAAASPEAVAADDTPKAAESPKAASTSTGTATSTSNSNPTVVDSGASNPAHQAITRRQEGKREVGQGKNFRRQENGSEARNRVLGSKGVLGESGNGRDGETCKADPTSALQRAHGKMNQLKRESPHDWQGASSSTSPLTSGKGALANKSSLTNITEITIVQ</sequence>
<evidence type="ECO:0000256" key="2">
    <source>
        <dbReference type="ARBA" id="ARBA00007843"/>
    </source>
</evidence>
<dbReference type="InterPro" id="IPR045003">
    <property type="entry name" value="FLA_A"/>
</dbReference>
<evidence type="ECO:0000256" key="4">
    <source>
        <dbReference type="ARBA" id="ARBA00022622"/>
    </source>
</evidence>
<keyword evidence="3" id="KW-1003">Cell membrane</keyword>
<evidence type="ECO:0000256" key="5">
    <source>
        <dbReference type="ARBA" id="ARBA00022729"/>
    </source>
</evidence>
<dbReference type="PANTHER" id="PTHR32077:SF65">
    <property type="entry name" value="FASCICLIN-LIKE ARABINOGALACTAN PROTEIN 11"/>
    <property type="match status" value="1"/>
</dbReference>
<evidence type="ECO:0000256" key="3">
    <source>
        <dbReference type="ARBA" id="ARBA00022475"/>
    </source>
</evidence>
<comment type="similarity">
    <text evidence="2">Belongs to the fasciclin-like AGP family.</text>
</comment>
<feature type="compositionally biased region" description="Polar residues" evidence="10">
    <location>
        <begin position="367"/>
        <end position="381"/>
    </location>
</feature>
<dbReference type="GO" id="GO:0098552">
    <property type="term" value="C:side of membrane"/>
    <property type="evidence" value="ECO:0007669"/>
    <property type="project" value="UniProtKB-KW"/>
</dbReference>
<feature type="chain" id="PRO_5035747651" description="FAS1 domain-containing protein" evidence="11">
    <location>
        <begin position="25"/>
        <end position="381"/>
    </location>
</feature>
<evidence type="ECO:0000313" key="13">
    <source>
        <dbReference type="EMBL" id="KAG6629354.1"/>
    </source>
</evidence>
<evidence type="ECO:0000256" key="11">
    <source>
        <dbReference type="SAM" id="SignalP"/>
    </source>
</evidence>
<keyword evidence="8" id="KW-0325">Glycoprotein</keyword>
<evidence type="ECO:0000256" key="10">
    <source>
        <dbReference type="SAM" id="MobiDB-lite"/>
    </source>
</evidence>
<dbReference type="Pfam" id="PF02469">
    <property type="entry name" value="Fasciclin"/>
    <property type="match status" value="1"/>
</dbReference>
<evidence type="ECO:0000313" key="14">
    <source>
        <dbReference type="Proteomes" id="UP000811609"/>
    </source>
</evidence>
<dbReference type="PROSITE" id="PS50213">
    <property type="entry name" value="FAS1"/>
    <property type="match status" value="1"/>
</dbReference>
<dbReference type="GO" id="GO:0009834">
    <property type="term" value="P:plant-type secondary cell wall biogenesis"/>
    <property type="evidence" value="ECO:0007669"/>
    <property type="project" value="UniProtKB-ARBA"/>
</dbReference>
<feature type="compositionally biased region" description="Polar residues" evidence="10">
    <location>
        <begin position="350"/>
        <end position="359"/>
    </location>
</feature>
<comment type="function">
    <text evidence="9">May be a cell surface adhesion protein.</text>
</comment>
<evidence type="ECO:0000256" key="1">
    <source>
        <dbReference type="ARBA" id="ARBA00004609"/>
    </source>
</evidence>
<comment type="subcellular location">
    <subcellularLocation>
        <location evidence="1">Cell membrane</location>
        <topology evidence="1">Lipid-anchor</topology>
        <topology evidence="1">GPI-anchor</topology>
    </subcellularLocation>
</comment>
<feature type="compositionally biased region" description="Low complexity" evidence="10">
    <location>
        <begin position="240"/>
        <end position="260"/>
    </location>
</feature>
<keyword evidence="4" id="KW-0449">Lipoprotein</keyword>
<keyword evidence="14" id="KW-1185">Reference proteome</keyword>
<dbReference type="EMBL" id="CM031822">
    <property type="protein sequence ID" value="KAG6629354.1"/>
    <property type="molecule type" value="Genomic_DNA"/>
</dbReference>
<dbReference type="PANTHER" id="PTHR32077">
    <property type="entry name" value="FASCICLIN-LIKE ARABINOGALACTAN PROTEIN"/>
    <property type="match status" value="1"/>
</dbReference>
<keyword evidence="6" id="KW-0654">Proteoglycan</keyword>
<keyword evidence="7" id="KW-0472">Membrane</keyword>
<evidence type="ECO:0000259" key="12">
    <source>
        <dbReference type="PROSITE" id="PS50213"/>
    </source>
</evidence>
<dbReference type="Proteomes" id="UP000811609">
    <property type="component" value="Chromosome 14"/>
</dbReference>
<feature type="signal peptide" evidence="11">
    <location>
        <begin position="1"/>
        <end position="24"/>
    </location>
</feature>
<keyword evidence="4" id="KW-0336">GPI-anchor</keyword>
<evidence type="ECO:0000256" key="6">
    <source>
        <dbReference type="ARBA" id="ARBA00022974"/>
    </source>
</evidence>
<name>A0A8T1NJP8_CARIL</name>
<dbReference type="FunFam" id="2.30.180.10:FF:000006">
    <property type="entry name" value="Fasciclin-like arabinogalactan protein 11"/>
    <property type="match status" value="1"/>
</dbReference>
<dbReference type="InterPro" id="IPR000782">
    <property type="entry name" value="FAS1_domain"/>
</dbReference>
<proteinExistence type="inferred from homology"/>
<evidence type="ECO:0000256" key="8">
    <source>
        <dbReference type="ARBA" id="ARBA00023180"/>
    </source>
</evidence>
<keyword evidence="5 11" id="KW-0732">Signal</keyword>
<dbReference type="AlphaFoldDB" id="A0A8T1NJP8"/>
<comment type="caution">
    <text evidence="13">The sequence shown here is derived from an EMBL/GenBank/DDBJ whole genome shotgun (WGS) entry which is preliminary data.</text>
</comment>
<dbReference type="SMART" id="SM00554">
    <property type="entry name" value="FAS1"/>
    <property type="match status" value="1"/>
</dbReference>
<evidence type="ECO:0000256" key="7">
    <source>
        <dbReference type="ARBA" id="ARBA00023136"/>
    </source>
</evidence>
<evidence type="ECO:0000256" key="9">
    <source>
        <dbReference type="ARBA" id="ARBA00024686"/>
    </source>
</evidence>
<reference evidence="13" key="1">
    <citation type="submission" date="2020-12" db="EMBL/GenBank/DDBJ databases">
        <title>WGS assembly of Carya illinoinensis cv. Pawnee.</title>
        <authorList>
            <person name="Platts A."/>
            <person name="Shu S."/>
            <person name="Wright S."/>
            <person name="Barry K."/>
            <person name="Edger P."/>
            <person name="Pires J.C."/>
            <person name="Schmutz J."/>
        </authorList>
    </citation>
    <scope>NUCLEOTIDE SEQUENCE</scope>
    <source>
        <tissue evidence="13">Leaf</tissue>
    </source>
</reference>